<accession>A0A3R6Z726</accession>
<proteinExistence type="predicted"/>
<name>A0A3R6Z726_9STRA</name>
<gene>
    <name evidence="2" type="ORF">DYB32_002987</name>
</gene>
<comment type="caution">
    <text evidence="2">The sequence shown here is derived from an EMBL/GenBank/DDBJ whole genome shotgun (WGS) entry which is preliminary data.</text>
</comment>
<sequence length="652" mass="75576">MKPKHQNPSPRLALSKLSDDNLRDRLNDQVRSILDQQENDQDPAPPDIVWHNTMTEIYTAALETLGPQDKIARFRYDEHTLRDHSSRQKLLWQRINDKSTGPELIPLLLQERSQILHGIRRRCRSLANAHLDELAKQIESLHPNSRMFAAVKLAMYKKTPQVVIHNTHGKATLNRRKVISTITSHFEGQFHAPERETVGPDTTKRALNKPIEPQELHDAIKRLRHNRATGPDNIPSEILKAVAPDLCPLLARTLNRSFEEGTTLPLGEGTLICLHKPGKPLGLCSSLRPIVLLNHIRKAISILVLRRIAPKIEIFLGHYQSGFLLFIVYLEAVLRDLRRDLLPKMDIKFKTIAYADDIDIICSSQDAIDGIVETAPTTLAQWDLKMNTEKTEITTLINTRQPQQSPPGYSWHTTRKLGSLLHDNKDIQKRKTLVQASFRNMWKLWLRRDHIAEKTRLRLYDSYVKPILLYNCGIWALTQTELKTLEQFHRHQLRSLLGIHFPTHTSDDDLYRRCKTKPLHITILRQRWNLFGHILRRHSDIPATTFMTAYFKQSEAPKYKGRRATSLPSTLHQDLSRLSPPRKLLTDTDLEELRDLSQDRAVWIQLIKDIETATTNAPTEVQRRPRRQGTKRKYLDEDGLEISEQDFRRRYC</sequence>
<dbReference type="InterPro" id="IPR000477">
    <property type="entry name" value="RT_dom"/>
</dbReference>
<dbReference type="EMBL" id="QUSY01000170">
    <property type="protein sequence ID" value="RHY31971.1"/>
    <property type="molecule type" value="Genomic_DNA"/>
</dbReference>
<dbReference type="Proteomes" id="UP000285060">
    <property type="component" value="Unassembled WGS sequence"/>
</dbReference>
<evidence type="ECO:0000313" key="2">
    <source>
        <dbReference type="EMBL" id="RHY31971.1"/>
    </source>
</evidence>
<protein>
    <recommendedName>
        <fullName evidence="1">Reverse transcriptase domain-containing protein</fullName>
    </recommendedName>
</protein>
<dbReference type="VEuPathDB" id="FungiDB:H310_15381"/>
<keyword evidence="3" id="KW-1185">Reference proteome</keyword>
<reference evidence="2 3" key="1">
    <citation type="submission" date="2018-08" db="EMBL/GenBank/DDBJ databases">
        <title>Aphanomyces genome sequencing and annotation.</title>
        <authorList>
            <person name="Minardi D."/>
            <person name="Oidtmann B."/>
            <person name="Van Der Giezen M."/>
            <person name="Studholme D.J."/>
        </authorList>
    </citation>
    <scope>NUCLEOTIDE SEQUENCE [LARGE SCALE GENOMIC DNA]</scope>
    <source>
        <strain evidence="2 3">NJM0002</strain>
    </source>
</reference>
<dbReference type="PANTHER" id="PTHR47027">
    <property type="entry name" value="REVERSE TRANSCRIPTASE DOMAIN-CONTAINING PROTEIN"/>
    <property type="match status" value="1"/>
</dbReference>
<dbReference type="InterPro" id="IPR043502">
    <property type="entry name" value="DNA/RNA_pol_sf"/>
</dbReference>
<dbReference type="SUPFAM" id="SSF56672">
    <property type="entry name" value="DNA/RNA polymerases"/>
    <property type="match status" value="1"/>
</dbReference>
<dbReference type="AlphaFoldDB" id="A0A3R6Z726"/>
<organism evidence="2 3">
    <name type="scientific">Aphanomyces invadans</name>
    <dbReference type="NCBI Taxonomy" id="157072"/>
    <lineage>
        <taxon>Eukaryota</taxon>
        <taxon>Sar</taxon>
        <taxon>Stramenopiles</taxon>
        <taxon>Oomycota</taxon>
        <taxon>Saprolegniomycetes</taxon>
        <taxon>Saprolegniales</taxon>
        <taxon>Verrucalvaceae</taxon>
        <taxon>Aphanomyces</taxon>
    </lineage>
</organism>
<dbReference type="Pfam" id="PF00078">
    <property type="entry name" value="RVT_1"/>
    <property type="match status" value="1"/>
</dbReference>
<dbReference type="PANTHER" id="PTHR47027:SF20">
    <property type="entry name" value="REVERSE TRANSCRIPTASE-LIKE PROTEIN WITH RNA-DIRECTED DNA POLYMERASE DOMAIN"/>
    <property type="match status" value="1"/>
</dbReference>
<evidence type="ECO:0000259" key="1">
    <source>
        <dbReference type="Pfam" id="PF00078"/>
    </source>
</evidence>
<evidence type="ECO:0000313" key="3">
    <source>
        <dbReference type="Proteomes" id="UP000285060"/>
    </source>
</evidence>
<feature type="domain" description="Reverse transcriptase" evidence="1">
    <location>
        <begin position="324"/>
        <end position="400"/>
    </location>
</feature>